<evidence type="ECO:0000313" key="3">
    <source>
        <dbReference type="Proteomes" id="UP000238274"/>
    </source>
</evidence>
<protein>
    <submittedName>
        <fullName evidence="2">Uncharacterized protein</fullName>
    </submittedName>
</protein>
<feature type="compositionally biased region" description="Basic and acidic residues" evidence="1">
    <location>
        <begin position="532"/>
        <end position="543"/>
    </location>
</feature>
<keyword evidence="3" id="KW-1185">Reference proteome</keyword>
<feature type="non-terminal residue" evidence="2">
    <location>
        <position position="996"/>
    </location>
</feature>
<reference evidence="3" key="2">
    <citation type="journal article" date="2018" name="BMC Genomics">
        <title>Genomic insights into host adaptation between the wheat stripe rust pathogen (Puccinia striiformis f. sp. tritici) and the barley stripe rust pathogen (Puccinia striiformis f. sp. hordei).</title>
        <authorList>
            <person name="Xia C."/>
            <person name="Wang M."/>
            <person name="Yin C."/>
            <person name="Cornejo O.E."/>
            <person name="Hulbert S.H."/>
            <person name="Chen X."/>
        </authorList>
    </citation>
    <scope>NUCLEOTIDE SEQUENCE [LARGE SCALE GENOMIC DNA]</scope>
    <source>
        <strain evidence="3">93TX-2</strain>
    </source>
</reference>
<dbReference type="VEuPathDB" id="FungiDB:PSTT_14314"/>
<comment type="caution">
    <text evidence="2">The sequence shown here is derived from an EMBL/GenBank/DDBJ whole genome shotgun (WGS) entry which is preliminary data.</text>
</comment>
<dbReference type="VEuPathDB" id="FungiDB:PSTT_10342"/>
<dbReference type="AlphaFoldDB" id="A0A2S4UU01"/>
<organism evidence="2 3">
    <name type="scientific">Puccinia striiformis</name>
    <dbReference type="NCBI Taxonomy" id="27350"/>
    <lineage>
        <taxon>Eukaryota</taxon>
        <taxon>Fungi</taxon>
        <taxon>Dikarya</taxon>
        <taxon>Basidiomycota</taxon>
        <taxon>Pucciniomycotina</taxon>
        <taxon>Pucciniomycetes</taxon>
        <taxon>Pucciniales</taxon>
        <taxon>Pucciniaceae</taxon>
        <taxon>Puccinia</taxon>
    </lineage>
</organism>
<reference evidence="2 3" key="1">
    <citation type="submission" date="2017-12" db="EMBL/GenBank/DDBJ databases">
        <title>Gene loss provides genomic basis for host adaptation in cereal stripe rust fungi.</title>
        <authorList>
            <person name="Xia C."/>
        </authorList>
    </citation>
    <scope>NUCLEOTIDE SEQUENCE [LARGE SCALE GENOMIC DNA]</scope>
    <source>
        <strain evidence="2 3">93TX-2</strain>
    </source>
</reference>
<dbReference type="EMBL" id="PKSM01000244">
    <property type="protein sequence ID" value="POW00764.1"/>
    <property type="molecule type" value="Genomic_DNA"/>
</dbReference>
<dbReference type="PANTHER" id="PTHR39398">
    <property type="entry name" value="YALI0F14311P"/>
    <property type="match status" value="1"/>
</dbReference>
<dbReference type="OrthoDB" id="2100128at2759"/>
<sequence length="996" mass="115830">MDTYSNGAYGRIRMFLADLNLVLGCLPPPTLYEPAMVGNFNLTAFQQQYHNIPSQSMWKRPTHRSKAWKKTRSRHSHQFLEKTPHLPLHVSSVKQTELDSRTNEHTVRFPQFQRPANIYDRRNRPQELSHKTTHRRPANINNHVERYRPEENVQRATQVEAKDQQVDFRYSEEREPRSFEDQQGQHDNFRYSGKREPRSFEEPHEQHLYLELLDQPPDSAVNYADDTADVHVFMERPGDGMDDGQYGQAHSDEEINETLDQEETAPIDQEVESVYSHHDGSKNDAATHPTLTVGSISHREAILQPTLLPMMMIDPELAAPNNNPYLVAPPRTPASPSHDSRAPVSTEAIDPVLTYLDRNMVPISVEDTLTYYQPNRSLDGLPNNNILDSSDHYDFDHHNLYNNNNSGLDSSISDDHYNYDDGQAEDLQDQRAEYEAGHNLYDVEEDNLDLGEDNLDGGEDYHDGGEDYYDGQEDYYEDGEDNYDGGAYDYYRWNIETENQQPNQTDSAKTNTKAVVQPSTSKYIPPHAKSKPRNEGPRNESSRKASSNNNILIANSDRTLSKKFTSPCHNVTQGDSKLLGLVNSFKASPSKAHLDPMSLVPSPSRGIYTSPKKEENHHHQPRIHNNDHDQYHQEHDLTNLNFQLEFFNWLFKRIQDYKNTYPNRMSLFIYSSLREHATQKTNQTPTDEDFKVQIDRISSLVREIKKLREGIHASGRKDSFAIVVYELSAEIALESLDFAQLNTLLNHLIMDLYRNVPISDHLTAFETTTRSMKNEEENAIEKLINHQRRTKPEIMNRRIMFAKVSLLLPIVTRLDLSRFIDQFSQISEILYEQADIQQDQNRSTDITPDSYYSHDKLLELRQFFKFVLRKNYVQLNRKFIKPKLEQILKAQHDSQREEQPNLTIEWDNLLFLLFLNLMRSNLIWKVIQKSYYHLSSEDDPFISNLLSLEFRNHERFNLQNCKNGRLAYINDPNQNVNSWLLKVNLQRNSKGIIQLK</sequence>
<gene>
    <name evidence="2" type="ORF">PSHT_12855</name>
</gene>
<evidence type="ECO:0000313" key="2">
    <source>
        <dbReference type="EMBL" id="POW00764.1"/>
    </source>
</evidence>
<evidence type="ECO:0000256" key="1">
    <source>
        <dbReference type="SAM" id="MobiDB-lite"/>
    </source>
</evidence>
<feature type="compositionally biased region" description="Polar residues" evidence="1">
    <location>
        <begin position="500"/>
        <end position="522"/>
    </location>
</feature>
<dbReference type="Proteomes" id="UP000238274">
    <property type="component" value="Unassembled WGS sequence"/>
</dbReference>
<dbReference type="PANTHER" id="PTHR39398:SF1">
    <property type="entry name" value="CSN8_PSMD8_EIF3K DOMAIN-CONTAINING PROTEIN"/>
    <property type="match status" value="1"/>
</dbReference>
<feature type="compositionally biased region" description="Low complexity" evidence="1">
    <location>
        <begin position="545"/>
        <end position="554"/>
    </location>
</feature>
<reference evidence="3" key="3">
    <citation type="journal article" date="2018" name="Mol. Plant Microbe Interact.">
        <title>Genome sequence resources for the wheat stripe rust pathogen (Puccinia striiformis f. sp. tritici) and the barley stripe rust pathogen (Puccinia striiformis f. sp. hordei).</title>
        <authorList>
            <person name="Xia C."/>
            <person name="Wang M."/>
            <person name="Yin C."/>
            <person name="Cornejo O.E."/>
            <person name="Hulbert S.H."/>
            <person name="Chen X."/>
        </authorList>
    </citation>
    <scope>NUCLEOTIDE SEQUENCE [LARGE SCALE GENOMIC DNA]</scope>
    <source>
        <strain evidence="3">93TX-2</strain>
    </source>
</reference>
<feature type="compositionally biased region" description="Acidic residues" evidence="1">
    <location>
        <begin position="446"/>
        <end position="458"/>
    </location>
</feature>
<feature type="region of interest" description="Disordered" evidence="1">
    <location>
        <begin position="169"/>
        <end position="189"/>
    </location>
</feature>
<accession>A0A2S4UU01</accession>
<name>A0A2S4UU01_9BASI</name>
<proteinExistence type="predicted"/>
<feature type="region of interest" description="Disordered" evidence="1">
    <location>
        <begin position="500"/>
        <end position="554"/>
    </location>
</feature>
<feature type="region of interest" description="Disordered" evidence="1">
    <location>
        <begin position="446"/>
        <end position="483"/>
    </location>
</feature>
<feature type="compositionally biased region" description="Acidic residues" evidence="1">
    <location>
        <begin position="466"/>
        <end position="483"/>
    </location>
</feature>
<dbReference type="VEuPathDB" id="FungiDB:PSHT_12855"/>